<evidence type="ECO:0000313" key="8">
    <source>
        <dbReference type="EMBL" id="PKI69448.1"/>
    </source>
</evidence>
<reference evidence="7" key="2">
    <citation type="submission" date="2017-06" db="EMBL/GenBank/DDBJ databases">
        <title>The pomegranate genome and the genomics of punicalagin biosynthesis.</title>
        <authorList>
            <person name="Xu C."/>
        </authorList>
    </citation>
    <scope>NUCLEOTIDE SEQUENCE [LARGE SCALE GENOMIC DNA]</scope>
    <source>
        <tissue evidence="7">Fresh leaf</tissue>
    </source>
</reference>
<accession>A0A218WZ04</accession>
<keyword evidence="5" id="KW-0067">ATP-binding</keyword>
<dbReference type="InterPro" id="IPR016135">
    <property type="entry name" value="UBQ-conjugating_enzyme/RWD"/>
</dbReference>
<dbReference type="SUPFAM" id="SSF54495">
    <property type="entry name" value="UBC-like"/>
    <property type="match status" value="1"/>
</dbReference>
<dbReference type="Proteomes" id="UP000233551">
    <property type="component" value="Unassembled WGS sequence"/>
</dbReference>
<dbReference type="CDD" id="cd23837">
    <property type="entry name" value="UBCc_UBE2O"/>
    <property type="match status" value="1"/>
</dbReference>
<evidence type="ECO:0000259" key="6">
    <source>
        <dbReference type="PROSITE" id="PS50127"/>
    </source>
</evidence>
<evidence type="ECO:0000313" key="7">
    <source>
        <dbReference type="EMBL" id="OWM77461.1"/>
    </source>
</evidence>
<dbReference type="EC" id="2.3.2.23" evidence="1"/>
<evidence type="ECO:0000256" key="5">
    <source>
        <dbReference type="ARBA" id="ARBA00022840"/>
    </source>
</evidence>
<dbReference type="STRING" id="22663.A0A218WZ04"/>
<dbReference type="Pfam" id="PF23043">
    <property type="entry name" value="SH3-B_UBE2O"/>
    <property type="match status" value="1"/>
</dbReference>
<dbReference type="GO" id="GO:0061631">
    <property type="term" value="F:ubiquitin conjugating enzyme activity"/>
    <property type="evidence" value="ECO:0007669"/>
    <property type="project" value="UniProtKB-EC"/>
</dbReference>
<dbReference type="InterPro" id="IPR057733">
    <property type="entry name" value="UBE2O-like_SH3-B"/>
</dbReference>
<dbReference type="AlphaFoldDB" id="A0A218WZ04"/>
<evidence type="ECO:0000256" key="2">
    <source>
        <dbReference type="ARBA" id="ARBA00022679"/>
    </source>
</evidence>
<reference evidence="9" key="1">
    <citation type="journal article" date="2017" name="Plant J.">
        <title>The pomegranate (Punica granatum L.) genome and the genomics of punicalagin biosynthesis.</title>
        <authorList>
            <person name="Qin G."/>
            <person name="Xu C."/>
            <person name="Ming R."/>
            <person name="Tang H."/>
            <person name="Guyot R."/>
            <person name="Kramer E.M."/>
            <person name="Hu Y."/>
            <person name="Yi X."/>
            <person name="Qi Y."/>
            <person name="Xu X."/>
            <person name="Gao Z."/>
            <person name="Pan H."/>
            <person name="Jian J."/>
            <person name="Tian Y."/>
            <person name="Yue Z."/>
            <person name="Xu Y."/>
        </authorList>
    </citation>
    <scope>NUCLEOTIDE SEQUENCE [LARGE SCALE GENOMIC DNA]</scope>
    <source>
        <strain evidence="9">cv. Dabenzi</strain>
    </source>
</reference>
<dbReference type="Gene3D" id="3.10.110.10">
    <property type="entry name" value="Ubiquitin Conjugating Enzyme"/>
    <property type="match status" value="1"/>
</dbReference>
<dbReference type="OrthoDB" id="47801at2759"/>
<evidence type="ECO:0000256" key="4">
    <source>
        <dbReference type="ARBA" id="ARBA00022786"/>
    </source>
</evidence>
<keyword evidence="10" id="KW-1185">Reference proteome</keyword>
<comment type="caution">
    <text evidence="7">The sequence shown here is derived from an EMBL/GenBank/DDBJ whole genome shotgun (WGS) entry which is preliminary data.</text>
</comment>
<dbReference type="GO" id="GO:0005524">
    <property type="term" value="F:ATP binding"/>
    <property type="evidence" value="ECO:0007669"/>
    <property type="project" value="UniProtKB-KW"/>
</dbReference>
<dbReference type="InterPro" id="IPR057735">
    <property type="entry name" value="UBE2O-like_tSH3-B"/>
</dbReference>
<keyword evidence="3" id="KW-0547">Nucleotide-binding</keyword>
<sequence>MGVLFSESDWDSFSESSEDQEELDFIYGNQAHYLLSNLEETIGKIDDFLSFERGFLRGDIVCSAANPSGQTGKVVAVDMSVDLESTNGKVIRDINSRKISKIRSICAGDYVVHGHWVGRVDRVIDSVSIVFNDGMRCDVIAVDQERIVPISPNPVDDPLCPYFPGQRVQVKLPVVSRQARWLCGSWKASHEEGTVCAVKAGLVQVEWLGSALSQSGLNVPPPQNLQNAKNVTVLSCFSHSNWQLGDWCSVPIGKTVFAHQRTGNGFQRKDSNPNNEGIFVVSRTRTRVDVLWQDGTRSLGEDSQSLLPVNIVDVHEFWPDQFVLMKSSSEDPQAPMTQKWGVVRSMDSKEKTVKVAWKNLSLEESNGVGEEMVSAYELIDHPDYSFCLGDIVFRSELDSGGEANKGNSENSYLSSIGNVVGFKDGTVEVQWATGFTNKVDPCEIFRCDKLEVPTASSVAFDDNIVDQISQQAVDYDMHSSDLKGKDLLSCGTFNDEERRKYPWEGIPLPLPRSAIGFLRGFAASVFGSAGSTSELDSSLSGPVHEDRNPRDDYLDKEIVGTLDSGMQLKTVVSEVAGSEMEVLPEFENKDIFLIEENGDERFKRFDMVGDCSDHFFLDQAGKELGSSQVKRAWFKKVRHEWSILEKNLPETIYVRSYEERMDLLRAAIVGAPGTPYHKGLFFFDIFLPPEFPNVPPMVHYHSGGLRLNPNLYESGKVCLSLLNTWTGTGSEVWDPQNSTVLQVLVSLQALVLNDRPYFNEAGYDKQVGKAEGEKNSVSYNENAFLLNCKSMIYLLRKPPKHFEALVLEHFGNCCLNILSACKEYMDGAPVGFPSGHGIEREQENHKGSSTGFKIMLTKLCPKLIEAFEEKGFDCSQFMCP</sequence>
<name>A0A218WZ04_PUNGR</name>
<reference evidence="8 10" key="3">
    <citation type="submission" date="2017-11" db="EMBL/GenBank/DDBJ databases">
        <title>De-novo sequencing of pomegranate (Punica granatum L.) genome.</title>
        <authorList>
            <person name="Akparov Z."/>
            <person name="Amiraslanov A."/>
            <person name="Hajiyeva S."/>
            <person name="Abbasov M."/>
            <person name="Kaur K."/>
            <person name="Hamwieh A."/>
            <person name="Solovyev V."/>
            <person name="Salamov A."/>
            <person name="Braich B."/>
            <person name="Kosarev P."/>
            <person name="Mahmoud A."/>
            <person name="Hajiyev E."/>
            <person name="Babayeva S."/>
            <person name="Izzatullayeva V."/>
            <person name="Mammadov A."/>
            <person name="Mammadov A."/>
            <person name="Sharifova S."/>
            <person name="Ojaghi J."/>
            <person name="Eynullazada K."/>
            <person name="Bayramov B."/>
            <person name="Abdulazimova A."/>
            <person name="Shahmuradov I."/>
        </authorList>
    </citation>
    <scope>NUCLEOTIDE SEQUENCE [LARGE SCALE GENOMIC DNA]</scope>
    <source>
        <strain evidence="8">AG2017</strain>
        <strain evidence="10">cv. AG2017</strain>
        <tissue evidence="8">Leaf</tissue>
    </source>
</reference>
<dbReference type="Pfam" id="PF23046">
    <property type="entry name" value="tSH3-B_UBE2O"/>
    <property type="match status" value="1"/>
</dbReference>
<proteinExistence type="predicted"/>
<protein>
    <recommendedName>
        <fullName evidence="1">E2 ubiquitin-conjugating enzyme</fullName>
        <ecNumber evidence="1">2.3.2.23</ecNumber>
    </recommendedName>
</protein>
<dbReference type="Pfam" id="PF23044">
    <property type="entry name" value="SH3-C_UBE2O"/>
    <property type="match status" value="1"/>
</dbReference>
<dbReference type="FunFam" id="3.10.110.10:FF:000028">
    <property type="entry name" value="Probable ubiquitin-conjugating enzyme E2 23"/>
    <property type="match status" value="1"/>
</dbReference>
<dbReference type="Proteomes" id="UP000197138">
    <property type="component" value="Unassembled WGS sequence"/>
</dbReference>
<keyword evidence="2" id="KW-0808">Transferase</keyword>
<dbReference type="EMBL" id="PGOL01000507">
    <property type="protein sequence ID" value="PKI69448.1"/>
    <property type="molecule type" value="Genomic_DNA"/>
</dbReference>
<dbReference type="GeneID" id="116207636"/>
<evidence type="ECO:0000313" key="10">
    <source>
        <dbReference type="Proteomes" id="UP000233551"/>
    </source>
</evidence>
<dbReference type="SMART" id="SM00212">
    <property type="entry name" value="UBCc"/>
    <property type="match status" value="1"/>
</dbReference>
<evidence type="ECO:0000256" key="1">
    <source>
        <dbReference type="ARBA" id="ARBA00012486"/>
    </source>
</evidence>
<feature type="domain" description="UBC core" evidence="6">
    <location>
        <begin position="632"/>
        <end position="792"/>
    </location>
</feature>
<dbReference type="InterPro" id="IPR000608">
    <property type="entry name" value="UBC"/>
</dbReference>
<dbReference type="EMBL" id="MTKT01002534">
    <property type="protein sequence ID" value="OWM77461.1"/>
    <property type="molecule type" value="Genomic_DNA"/>
</dbReference>
<dbReference type="Pfam" id="PF00179">
    <property type="entry name" value="UQ_con"/>
    <property type="match status" value="1"/>
</dbReference>
<evidence type="ECO:0000256" key="3">
    <source>
        <dbReference type="ARBA" id="ARBA00022741"/>
    </source>
</evidence>
<dbReference type="PROSITE" id="PS50127">
    <property type="entry name" value="UBC_2"/>
    <property type="match status" value="1"/>
</dbReference>
<keyword evidence="4" id="KW-0833">Ubl conjugation pathway</keyword>
<evidence type="ECO:0000313" key="9">
    <source>
        <dbReference type="Proteomes" id="UP000197138"/>
    </source>
</evidence>
<dbReference type="PANTHER" id="PTHR46116:SF15">
    <property type="entry name" value="(E3-INDEPENDENT) E2 UBIQUITIN-CONJUGATING ENZYME"/>
    <property type="match status" value="1"/>
</dbReference>
<dbReference type="PANTHER" id="PTHR46116">
    <property type="entry name" value="(E3-INDEPENDENT) E2 UBIQUITIN-CONJUGATING ENZYME"/>
    <property type="match status" value="1"/>
</dbReference>
<organism evidence="7 9">
    <name type="scientific">Punica granatum</name>
    <name type="common">Pomegranate</name>
    <dbReference type="NCBI Taxonomy" id="22663"/>
    <lineage>
        <taxon>Eukaryota</taxon>
        <taxon>Viridiplantae</taxon>
        <taxon>Streptophyta</taxon>
        <taxon>Embryophyta</taxon>
        <taxon>Tracheophyta</taxon>
        <taxon>Spermatophyta</taxon>
        <taxon>Magnoliopsida</taxon>
        <taxon>eudicotyledons</taxon>
        <taxon>Gunneridae</taxon>
        <taxon>Pentapetalae</taxon>
        <taxon>rosids</taxon>
        <taxon>malvids</taxon>
        <taxon>Myrtales</taxon>
        <taxon>Lythraceae</taxon>
        <taxon>Punica</taxon>
    </lineage>
</organism>
<gene>
    <name evidence="7" type="ORF">CDL15_Pgr016858</name>
    <name evidence="8" type="ORF">CRG98_010151</name>
</gene>
<dbReference type="InterPro" id="IPR057734">
    <property type="entry name" value="UBE2O-like_SH3-C"/>
</dbReference>